<organism evidence="9 10">
    <name type="scientific">Halolactibacillus halophilus</name>
    <dbReference type="NCBI Taxonomy" id="306540"/>
    <lineage>
        <taxon>Bacteria</taxon>
        <taxon>Bacillati</taxon>
        <taxon>Bacillota</taxon>
        <taxon>Bacilli</taxon>
        <taxon>Bacillales</taxon>
        <taxon>Bacillaceae</taxon>
        <taxon>Halolactibacillus</taxon>
    </lineage>
</organism>
<dbReference type="Pfam" id="PF00128">
    <property type="entry name" value="Alpha-amylase"/>
    <property type="match status" value="1"/>
</dbReference>
<dbReference type="SMART" id="SM00642">
    <property type="entry name" value="Aamy"/>
    <property type="match status" value="1"/>
</dbReference>
<evidence type="ECO:0000259" key="7">
    <source>
        <dbReference type="SMART" id="SM00642"/>
    </source>
</evidence>
<comment type="catalytic activity">
    <reaction evidence="5">
        <text>Hydrolysis of (1-&gt;6)-alpha-D-glucosidic linkages in some oligosaccharides produced from starch and glycogen by alpha-amylase, and in isomaltose.</text>
        <dbReference type="EC" id="3.2.1.10"/>
    </reaction>
</comment>
<dbReference type="Proteomes" id="UP000242243">
    <property type="component" value="Unassembled WGS sequence"/>
</dbReference>
<keyword evidence="3" id="KW-0378">Hydrolase</keyword>
<dbReference type="Gene3D" id="2.60.40.1180">
    <property type="entry name" value="Golgi alpha-mannosidase II"/>
    <property type="match status" value="1"/>
</dbReference>
<dbReference type="SUPFAM" id="SSF51445">
    <property type="entry name" value="(Trans)glycosidases"/>
    <property type="match status" value="1"/>
</dbReference>
<dbReference type="InterPro" id="IPR006047">
    <property type="entry name" value="GH13_cat_dom"/>
</dbReference>
<reference evidence="8 11" key="2">
    <citation type="submission" date="2019-07" db="EMBL/GenBank/DDBJ databases">
        <title>Whole genome shotgun sequence of Halolactibacillus halophilus NBRC 100868.</title>
        <authorList>
            <person name="Hosoyama A."/>
            <person name="Uohara A."/>
            <person name="Ohji S."/>
            <person name="Ichikawa N."/>
        </authorList>
    </citation>
    <scope>NUCLEOTIDE SEQUENCE [LARGE SCALE GENOMIC DNA]</scope>
    <source>
        <strain evidence="8 11">NBRC 100868</strain>
    </source>
</reference>
<evidence type="ECO:0000313" key="11">
    <source>
        <dbReference type="Proteomes" id="UP000321547"/>
    </source>
</evidence>
<dbReference type="NCBIfam" id="NF008183">
    <property type="entry name" value="PRK10933.1"/>
    <property type="match status" value="1"/>
</dbReference>
<accession>A0A1I5N9X8</accession>
<dbReference type="OrthoDB" id="9805159at2"/>
<protein>
    <recommendedName>
        <fullName evidence="6">oligo-1,6-glucosidase</fullName>
        <ecNumber evidence="6">3.2.1.10</ecNumber>
    </recommendedName>
</protein>
<evidence type="ECO:0000256" key="5">
    <source>
        <dbReference type="ARBA" id="ARBA00036217"/>
    </source>
</evidence>
<dbReference type="CDD" id="cd11333">
    <property type="entry name" value="AmyAc_SI_OligoGlu_DGase"/>
    <property type="match status" value="1"/>
</dbReference>
<dbReference type="RefSeq" id="WP_089830881.1">
    <property type="nucleotide sequence ID" value="NZ_BJWI01000006.1"/>
</dbReference>
<gene>
    <name evidence="8" type="primary">malL</name>
    <name evidence="8" type="ORF">HHA03_07000</name>
    <name evidence="9" type="ORF">SAMN05421839_10851</name>
</gene>
<evidence type="ECO:0000256" key="6">
    <source>
        <dbReference type="ARBA" id="ARBA00038939"/>
    </source>
</evidence>
<dbReference type="EMBL" id="BJWI01000006">
    <property type="protein sequence ID" value="GEM01168.1"/>
    <property type="molecule type" value="Genomic_DNA"/>
</dbReference>
<dbReference type="Pfam" id="PF16657">
    <property type="entry name" value="Malt_amylase_C"/>
    <property type="match status" value="1"/>
</dbReference>
<sequence>MGKWWQDSTVYQIYPRSFNDSNGDGIGDINGITERLPYLKQLGIEIIWLSPVYQSPNDDNGYDISDYEAIMDEFGTMEDYDRMSAEANRLGLKIMMDLVVNHTSDEHHWFIESRESKTSDKRDYYIWHNPKVNGEPPTNWAAAFGGSVWEFDEKTGQYYLHLFSKKQPDLNWENEAMRRDVYQMMRNWLDKGVAGFRMDVINMISKDPRYPDGEVMKTGYTDGSPYYFNGPKVHDYLKEMHQAALADYETITVGEMPNVSLEQAKLYTAEDRKELDMVFNFDHVGLGDGELGKWTPEAWKLTELKQIFTRWQEGLDQVGWNSLYWSNHDQPRAISRFGDNRNEYREKSGKMLATCLHMLKGTPYVFQGEEIGMTNVQFDSIEDYRDLESINAYHELTAKGLLSEDEMMAAIYKRGRDNARTPMQWSSETNAGFTIGEPWVKVNPNYTDINVKDALAREDSIFYYYKQLIELRKQYEIIVTGRYQLLYPTREDVYVYERLLDDQVLLVLTNFTDDVVSVDLAADLTKATCLITNETEAIKQTETGYTLQPYGAYAFLLNNK</sequence>
<dbReference type="InterPro" id="IPR045857">
    <property type="entry name" value="O16G_dom_2"/>
</dbReference>
<dbReference type="Gene3D" id="3.90.400.10">
    <property type="entry name" value="Oligo-1,6-glucosidase, Domain 2"/>
    <property type="match status" value="1"/>
</dbReference>
<dbReference type="STRING" id="306540.SAMN05421839_10851"/>
<dbReference type="InterPro" id="IPR013780">
    <property type="entry name" value="Glyco_hydro_b"/>
</dbReference>
<dbReference type="GO" id="GO:0009313">
    <property type="term" value="P:oligosaccharide catabolic process"/>
    <property type="evidence" value="ECO:0007669"/>
    <property type="project" value="TreeGrafter"/>
</dbReference>
<dbReference type="SUPFAM" id="SSF51011">
    <property type="entry name" value="Glycosyl hydrolase domain"/>
    <property type="match status" value="1"/>
</dbReference>
<dbReference type="EMBL" id="FOXC01000008">
    <property type="protein sequence ID" value="SFP18554.1"/>
    <property type="molecule type" value="Genomic_DNA"/>
</dbReference>
<dbReference type="FunFam" id="3.20.20.80:FF:000064">
    <property type="entry name" value="Oligo-1,6-glucosidase"/>
    <property type="match status" value="1"/>
</dbReference>
<evidence type="ECO:0000256" key="3">
    <source>
        <dbReference type="ARBA" id="ARBA00022801"/>
    </source>
</evidence>
<evidence type="ECO:0000256" key="2">
    <source>
        <dbReference type="ARBA" id="ARBA00008061"/>
    </source>
</evidence>
<evidence type="ECO:0000313" key="8">
    <source>
        <dbReference type="EMBL" id="GEM01168.1"/>
    </source>
</evidence>
<dbReference type="Gene3D" id="3.20.20.80">
    <property type="entry name" value="Glycosidases"/>
    <property type="match status" value="1"/>
</dbReference>
<comment type="similarity">
    <text evidence="2">Belongs to the glycosyl hydrolase 13 family.</text>
</comment>
<evidence type="ECO:0000313" key="10">
    <source>
        <dbReference type="Proteomes" id="UP000242243"/>
    </source>
</evidence>
<dbReference type="GO" id="GO:0005737">
    <property type="term" value="C:cytoplasm"/>
    <property type="evidence" value="ECO:0007669"/>
    <property type="project" value="UniProtKB-SubCell"/>
</dbReference>
<dbReference type="FunFam" id="3.90.400.10:FF:000002">
    <property type="entry name" value="Sucrose isomerase"/>
    <property type="match status" value="1"/>
</dbReference>
<dbReference type="PANTHER" id="PTHR10357">
    <property type="entry name" value="ALPHA-AMYLASE FAMILY MEMBER"/>
    <property type="match status" value="1"/>
</dbReference>
<comment type="subcellular location">
    <subcellularLocation>
        <location evidence="1">Cytoplasm</location>
    </subcellularLocation>
</comment>
<feature type="domain" description="Glycosyl hydrolase family 13 catalytic" evidence="7">
    <location>
        <begin position="12"/>
        <end position="420"/>
    </location>
</feature>
<proteinExistence type="inferred from homology"/>
<reference evidence="9 10" key="1">
    <citation type="submission" date="2016-10" db="EMBL/GenBank/DDBJ databases">
        <authorList>
            <person name="de Groot N.N."/>
        </authorList>
    </citation>
    <scope>NUCLEOTIDE SEQUENCE [LARGE SCALE GENOMIC DNA]</scope>
    <source>
        <strain evidence="9 10">DSM 17073</strain>
    </source>
</reference>
<evidence type="ECO:0000256" key="1">
    <source>
        <dbReference type="ARBA" id="ARBA00004496"/>
    </source>
</evidence>
<dbReference type="Proteomes" id="UP000321547">
    <property type="component" value="Unassembled WGS sequence"/>
</dbReference>
<dbReference type="EC" id="3.2.1.10" evidence="6"/>
<keyword evidence="11" id="KW-1185">Reference proteome</keyword>
<dbReference type="InterPro" id="IPR017853">
    <property type="entry name" value="GH"/>
</dbReference>
<dbReference type="AlphaFoldDB" id="A0A1I5N9X8"/>
<dbReference type="PANTHER" id="PTHR10357:SF184">
    <property type="entry name" value="OLIGO-1,6-GLUCOSIDASE 1"/>
    <property type="match status" value="1"/>
</dbReference>
<evidence type="ECO:0000313" key="9">
    <source>
        <dbReference type="EMBL" id="SFP18554.1"/>
    </source>
</evidence>
<name>A0A1I5N9X8_9BACI</name>
<dbReference type="GO" id="GO:0004556">
    <property type="term" value="F:alpha-amylase activity"/>
    <property type="evidence" value="ECO:0007669"/>
    <property type="project" value="TreeGrafter"/>
</dbReference>
<dbReference type="GO" id="GO:0004574">
    <property type="term" value="F:oligo-1,6-glucosidase activity"/>
    <property type="evidence" value="ECO:0007669"/>
    <property type="project" value="UniProtKB-EC"/>
</dbReference>
<dbReference type="FunFam" id="3.20.20.80:FF:000014">
    <property type="entry name" value="Alpha,alpha-phosphotrehalase"/>
    <property type="match status" value="1"/>
</dbReference>
<keyword evidence="4" id="KW-0326">Glycosidase</keyword>
<dbReference type="InterPro" id="IPR032091">
    <property type="entry name" value="Malt_amylase-like_C"/>
</dbReference>
<evidence type="ECO:0000256" key="4">
    <source>
        <dbReference type="ARBA" id="ARBA00023295"/>
    </source>
</evidence>